<feature type="region of interest" description="Disordered" evidence="1">
    <location>
        <begin position="117"/>
        <end position="159"/>
    </location>
</feature>
<name>A0A481ZEJ1_9VIRU</name>
<proteinExistence type="predicted"/>
<protein>
    <submittedName>
        <fullName evidence="2">Thioredoxin-fold protein</fullName>
    </submittedName>
</protein>
<organism evidence="2">
    <name type="scientific">Pithovirus LCPAC403</name>
    <dbReference type="NCBI Taxonomy" id="2506596"/>
    <lineage>
        <taxon>Viruses</taxon>
        <taxon>Pithoviruses</taxon>
    </lineage>
</organism>
<reference evidence="2" key="1">
    <citation type="journal article" date="2019" name="MBio">
        <title>Virus Genomes from Deep Sea Sediments Expand the Ocean Megavirome and Support Independent Origins of Viral Gigantism.</title>
        <authorList>
            <person name="Backstrom D."/>
            <person name="Yutin N."/>
            <person name="Jorgensen S.L."/>
            <person name="Dharamshi J."/>
            <person name="Homa F."/>
            <person name="Zaremba-Niedwiedzka K."/>
            <person name="Spang A."/>
            <person name="Wolf Y.I."/>
            <person name="Koonin E.V."/>
            <person name="Ettema T.J."/>
        </authorList>
    </citation>
    <scope>NUCLEOTIDE SEQUENCE</scope>
</reference>
<feature type="compositionally biased region" description="Basic and acidic residues" evidence="1">
    <location>
        <begin position="133"/>
        <end position="145"/>
    </location>
</feature>
<sequence length="159" mass="18271">MNTRRADLVIVTAQSCGACEMIDSEKHKIIGEYSKRDDIKLIFIHEQKESVVKEVGRIYPSIANLTSWTPFVILISPVLINGNLKYEIMNNGSFNHANSREGINKFVDEQLKTNPIFSSRQPKQDHTTVASLKKKENRYSLERQNRSKSNSPYSRDRNN</sequence>
<gene>
    <name evidence="2" type="ORF">LCPAC403_01650</name>
</gene>
<accession>A0A481ZEJ1</accession>
<dbReference type="EMBL" id="MK500589">
    <property type="protein sequence ID" value="QBK93031.1"/>
    <property type="molecule type" value="Genomic_DNA"/>
</dbReference>
<evidence type="ECO:0000256" key="1">
    <source>
        <dbReference type="SAM" id="MobiDB-lite"/>
    </source>
</evidence>
<evidence type="ECO:0000313" key="2">
    <source>
        <dbReference type="EMBL" id="QBK93031.1"/>
    </source>
</evidence>